<organism evidence="2 3">
    <name type="scientific">Flavobacterium agri</name>
    <dbReference type="NCBI Taxonomy" id="2743471"/>
    <lineage>
        <taxon>Bacteria</taxon>
        <taxon>Pseudomonadati</taxon>
        <taxon>Bacteroidota</taxon>
        <taxon>Flavobacteriia</taxon>
        <taxon>Flavobacteriales</taxon>
        <taxon>Flavobacteriaceae</taxon>
        <taxon>Flavobacterium</taxon>
    </lineage>
</organism>
<sequence>MESNIEAPQAESSHAKGLRLEKEFSEFMKSDLGWEKTINRKQMRSHWNAAGTNVDIIAERPNEKGERFKRVSRAYLWLCITPILYGVYESYYGDSEIGLPIFYLGIFIEFLALGSKIYGDRLNKENAWVECKSLKGKATVKQLQIMIAERNAYLASGDSEYKIVETYFVSENGFVETALQYAHDMNIFCYQKTDIGFEYITNWT</sequence>
<keyword evidence="3" id="KW-1185">Reference proteome</keyword>
<evidence type="ECO:0000313" key="2">
    <source>
        <dbReference type="EMBL" id="NYA71049.1"/>
    </source>
</evidence>
<keyword evidence="1" id="KW-0812">Transmembrane</keyword>
<gene>
    <name evidence="2" type="ORF">HZF10_08970</name>
</gene>
<name>A0A7Y8Y1S7_9FLAO</name>
<evidence type="ECO:0000256" key="1">
    <source>
        <dbReference type="SAM" id="Phobius"/>
    </source>
</evidence>
<dbReference type="EMBL" id="JACBJI010000003">
    <property type="protein sequence ID" value="NYA71049.1"/>
    <property type="molecule type" value="Genomic_DNA"/>
</dbReference>
<feature type="transmembrane region" description="Helical" evidence="1">
    <location>
        <begin position="97"/>
        <end position="114"/>
    </location>
</feature>
<keyword evidence="1" id="KW-0472">Membrane</keyword>
<dbReference type="AlphaFoldDB" id="A0A7Y8Y1S7"/>
<dbReference type="Proteomes" id="UP000535020">
    <property type="component" value="Unassembled WGS sequence"/>
</dbReference>
<proteinExistence type="predicted"/>
<keyword evidence="1" id="KW-1133">Transmembrane helix</keyword>
<evidence type="ECO:0000313" key="3">
    <source>
        <dbReference type="Proteomes" id="UP000535020"/>
    </source>
</evidence>
<protein>
    <submittedName>
        <fullName evidence="2">Uncharacterized protein</fullName>
    </submittedName>
</protein>
<accession>A0A7Y8Y1S7</accession>
<dbReference type="RefSeq" id="WP_176005857.1">
    <property type="nucleotide sequence ID" value="NZ_JABWMI010000010.1"/>
</dbReference>
<comment type="caution">
    <text evidence="2">The sequence shown here is derived from an EMBL/GenBank/DDBJ whole genome shotgun (WGS) entry which is preliminary data.</text>
</comment>
<reference evidence="2 3" key="1">
    <citation type="submission" date="2020-07" db="EMBL/GenBank/DDBJ databases">
        <authorList>
            <person name="Sun Q."/>
        </authorList>
    </citation>
    <scope>NUCLEOTIDE SEQUENCE [LARGE SCALE GENOMIC DNA]</scope>
    <source>
        <strain evidence="2 3">MAH-1</strain>
    </source>
</reference>
<feature type="transmembrane region" description="Helical" evidence="1">
    <location>
        <begin position="74"/>
        <end position="91"/>
    </location>
</feature>